<dbReference type="Pfam" id="PF01597">
    <property type="entry name" value="GCV_H"/>
    <property type="match status" value="1"/>
</dbReference>
<dbReference type="RefSeq" id="WP_048671717.1">
    <property type="nucleotide sequence ID" value="NZ_CBTJ020000029.1"/>
</dbReference>
<dbReference type="GO" id="GO:0019464">
    <property type="term" value="P:glycine decarboxylation via glycine cleavage system"/>
    <property type="evidence" value="ECO:0007669"/>
    <property type="project" value="UniProtKB-UniRule"/>
</dbReference>
<organism evidence="6 7">
    <name type="scientific">Candidatus Competibacter denitrificans Run_A_D11</name>
    <dbReference type="NCBI Taxonomy" id="1400863"/>
    <lineage>
        <taxon>Bacteria</taxon>
        <taxon>Pseudomonadati</taxon>
        <taxon>Pseudomonadota</taxon>
        <taxon>Gammaproteobacteria</taxon>
        <taxon>Candidatus Competibacteraceae</taxon>
        <taxon>Candidatus Competibacter</taxon>
    </lineage>
</organism>
<dbReference type="PANTHER" id="PTHR11715:SF3">
    <property type="entry name" value="GLYCINE CLEAVAGE SYSTEM H PROTEIN-RELATED"/>
    <property type="match status" value="1"/>
</dbReference>
<comment type="similarity">
    <text evidence="1 3">Belongs to the GcvH family.</text>
</comment>
<dbReference type="InterPro" id="IPR011053">
    <property type="entry name" value="Single_hybrid_motif"/>
</dbReference>
<reference evidence="6" key="2">
    <citation type="submission" date="2014-03" db="EMBL/GenBank/DDBJ databases">
        <title>Candidatus Competibacter-lineage genomes retrieved from metagenomes reveal functional metabolic diversity.</title>
        <authorList>
            <person name="McIlroy S.J."/>
            <person name="Albertsen M."/>
            <person name="Andresen E.K."/>
            <person name="Saunders A.M."/>
            <person name="Kristiansen R."/>
            <person name="Stokholm-Bjerregaard M."/>
            <person name="Nielsen K.L."/>
            <person name="Nielsen P.H."/>
        </authorList>
    </citation>
    <scope>NUCLEOTIDE SEQUENCE</scope>
    <source>
        <strain evidence="6">Run_A_D11</strain>
    </source>
</reference>
<dbReference type="STRING" id="1400863.BN873_230042"/>
<dbReference type="GO" id="GO:0005829">
    <property type="term" value="C:cytosol"/>
    <property type="evidence" value="ECO:0007669"/>
    <property type="project" value="TreeGrafter"/>
</dbReference>
<accession>W6M373</accession>
<name>W6M373_9GAMM</name>
<comment type="caution">
    <text evidence="6">The sequence shown here is derived from an EMBL/GenBank/DDBJ whole genome shotgun (WGS) entry which is preliminary data.</text>
</comment>
<dbReference type="AlphaFoldDB" id="W6M373"/>
<dbReference type="InterPro" id="IPR017453">
    <property type="entry name" value="GCV_H_sub"/>
</dbReference>
<sequence>MSQIKFSETHEWLRLEGDGIATIGITDYAQNALGDLVYIGLPDIGTALTQGSEGATIESVKAAAEIHMPVAGTVLETNATLADDPAQVNTDPLGAGWFIKIKLTDPAQVDALMDQAAYDQLIASLD</sequence>
<dbReference type="NCBIfam" id="NF002270">
    <property type="entry name" value="PRK01202.1"/>
    <property type="match status" value="1"/>
</dbReference>
<dbReference type="GO" id="GO:0009249">
    <property type="term" value="P:protein lipoylation"/>
    <property type="evidence" value="ECO:0007669"/>
    <property type="project" value="TreeGrafter"/>
</dbReference>
<dbReference type="OrthoDB" id="9796712at2"/>
<proteinExistence type="inferred from homology"/>
<comment type="function">
    <text evidence="3">The glycine cleavage system catalyzes the degradation of glycine. The H protein shuttles the methylamine group of glycine from the P protein to the T protein.</text>
</comment>
<dbReference type="NCBIfam" id="TIGR00527">
    <property type="entry name" value="gcvH"/>
    <property type="match status" value="1"/>
</dbReference>
<dbReference type="InterPro" id="IPR000089">
    <property type="entry name" value="Biotin_lipoyl"/>
</dbReference>
<comment type="cofactor">
    <cofactor evidence="3">
        <name>(R)-lipoate</name>
        <dbReference type="ChEBI" id="CHEBI:83088"/>
    </cofactor>
    <text evidence="3">Binds 1 lipoyl cofactor covalently.</text>
</comment>
<dbReference type="HAMAP" id="MF_00272">
    <property type="entry name" value="GcvH"/>
    <property type="match status" value="1"/>
</dbReference>
<evidence type="ECO:0000256" key="1">
    <source>
        <dbReference type="ARBA" id="ARBA00009249"/>
    </source>
</evidence>
<dbReference type="CDD" id="cd06848">
    <property type="entry name" value="GCS_H"/>
    <property type="match status" value="1"/>
</dbReference>
<dbReference type="Gene3D" id="2.40.50.100">
    <property type="match status" value="1"/>
</dbReference>
<reference evidence="6" key="1">
    <citation type="submission" date="2013-07" db="EMBL/GenBank/DDBJ databases">
        <authorList>
            <person name="McIlroy S."/>
        </authorList>
    </citation>
    <scope>NUCLEOTIDE SEQUENCE [LARGE SCALE GENOMIC DNA]</scope>
    <source>
        <strain evidence="6">Run_A_D11</strain>
    </source>
</reference>
<dbReference type="InterPro" id="IPR002930">
    <property type="entry name" value="GCV_H"/>
</dbReference>
<evidence type="ECO:0000259" key="5">
    <source>
        <dbReference type="PROSITE" id="PS50968"/>
    </source>
</evidence>
<dbReference type="SUPFAM" id="SSF51230">
    <property type="entry name" value="Single hybrid motif"/>
    <property type="match status" value="1"/>
</dbReference>
<evidence type="ECO:0000256" key="4">
    <source>
        <dbReference type="PIRSR" id="PIRSR617453-50"/>
    </source>
</evidence>
<gene>
    <name evidence="3 6" type="primary">gcvH</name>
    <name evidence="6" type="ORF">BN873_230042</name>
</gene>
<keyword evidence="2 3" id="KW-0450">Lipoyl</keyword>
<dbReference type="PANTHER" id="PTHR11715">
    <property type="entry name" value="GLYCINE CLEAVAGE SYSTEM H PROTEIN"/>
    <property type="match status" value="1"/>
</dbReference>
<evidence type="ECO:0000313" key="6">
    <source>
        <dbReference type="EMBL" id="CDI02027.1"/>
    </source>
</evidence>
<dbReference type="EMBL" id="CBTJ020000029">
    <property type="protein sequence ID" value="CDI02027.1"/>
    <property type="molecule type" value="Genomic_DNA"/>
</dbReference>
<dbReference type="InterPro" id="IPR033753">
    <property type="entry name" value="GCV_H/Fam206"/>
</dbReference>
<feature type="modified residue" description="N6-lipoyllysine" evidence="3 4">
    <location>
        <position position="61"/>
    </location>
</feature>
<evidence type="ECO:0000313" key="7">
    <source>
        <dbReference type="Proteomes" id="UP000035760"/>
    </source>
</evidence>
<dbReference type="PROSITE" id="PS50968">
    <property type="entry name" value="BIOTINYL_LIPOYL"/>
    <property type="match status" value="1"/>
</dbReference>
<evidence type="ECO:0000256" key="2">
    <source>
        <dbReference type="ARBA" id="ARBA00022823"/>
    </source>
</evidence>
<protein>
    <recommendedName>
        <fullName evidence="3">Glycine cleavage system H protein</fullName>
    </recommendedName>
</protein>
<keyword evidence="7" id="KW-1185">Reference proteome</keyword>
<feature type="domain" description="Lipoyl-binding" evidence="5">
    <location>
        <begin position="20"/>
        <end position="102"/>
    </location>
</feature>
<evidence type="ECO:0000256" key="3">
    <source>
        <dbReference type="HAMAP-Rule" id="MF_00272"/>
    </source>
</evidence>
<dbReference type="GO" id="GO:0005960">
    <property type="term" value="C:glycine cleavage complex"/>
    <property type="evidence" value="ECO:0007669"/>
    <property type="project" value="InterPro"/>
</dbReference>
<dbReference type="Proteomes" id="UP000035760">
    <property type="component" value="Unassembled WGS sequence"/>
</dbReference>
<comment type="subunit">
    <text evidence="3">The glycine cleavage system is composed of four proteins: P, T, L and H.</text>
</comment>